<dbReference type="InterPro" id="IPR023198">
    <property type="entry name" value="PGP-like_dom2"/>
</dbReference>
<dbReference type="PRINTS" id="PR00413">
    <property type="entry name" value="HADHALOGNASE"/>
</dbReference>
<dbReference type="SFLD" id="SFLDG01129">
    <property type="entry name" value="C1.5:_HAD__Beta-PGM__Phosphata"/>
    <property type="match status" value="1"/>
</dbReference>
<dbReference type="InterPro" id="IPR006439">
    <property type="entry name" value="HAD-SF_hydro_IA"/>
</dbReference>
<organism evidence="1 2">
    <name type="scientific">Galdieria partita</name>
    <dbReference type="NCBI Taxonomy" id="83374"/>
    <lineage>
        <taxon>Eukaryota</taxon>
        <taxon>Rhodophyta</taxon>
        <taxon>Bangiophyceae</taxon>
        <taxon>Galdieriales</taxon>
        <taxon>Galdieriaceae</taxon>
        <taxon>Galdieria</taxon>
    </lineage>
</organism>
<dbReference type="OrthoDB" id="40579at2759"/>
<dbReference type="Pfam" id="PF13419">
    <property type="entry name" value="HAD_2"/>
    <property type="match status" value="1"/>
</dbReference>
<reference evidence="1" key="2">
    <citation type="submission" date="2022-01" db="EMBL/GenBank/DDBJ databases">
        <authorList>
            <person name="Hirooka S."/>
            <person name="Miyagishima S.Y."/>
        </authorList>
    </citation>
    <scope>NUCLEOTIDE SEQUENCE</scope>
    <source>
        <strain evidence="1">NBRC 102759</strain>
    </source>
</reference>
<dbReference type="InterPro" id="IPR041492">
    <property type="entry name" value="HAD_2"/>
</dbReference>
<dbReference type="InterPro" id="IPR044999">
    <property type="entry name" value="CbbY-like"/>
</dbReference>
<accession>A0A9C7USE2</accession>
<comment type="caution">
    <text evidence="1">The sequence shown here is derived from an EMBL/GenBank/DDBJ whole genome shotgun (WGS) entry which is preliminary data.</text>
</comment>
<dbReference type="EMBL" id="BQMJ01000046">
    <property type="protein sequence ID" value="GJQ13703.1"/>
    <property type="molecule type" value="Genomic_DNA"/>
</dbReference>
<dbReference type="Gene3D" id="3.40.50.1000">
    <property type="entry name" value="HAD superfamily/HAD-like"/>
    <property type="match status" value="1"/>
</dbReference>
<dbReference type="SFLD" id="SFLDS00003">
    <property type="entry name" value="Haloacid_Dehalogenase"/>
    <property type="match status" value="1"/>
</dbReference>
<dbReference type="InterPro" id="IPR036412">
    <property type="entry name" value="HAD-like_sf"/>
</dbReference>
<dbReference type="NCBIfam" id="TIGR01509">
    <property type="entry name" value="HAD-SF-IA-v3"/>
    <property type="match status" value="1"/>
</dbReference>
<name>A0A9C7USE2_9RHOD</name>
<gene>
    <name evidence="1" type="ORF">GpartN1_g5494.t1</name>
</gene>
<protein>
    <submittedName>
        <fullName evidence="1">Uncharacterized protein</fullName>
    </submittedName>
</protein>
<dbReference type="AlphaFoldDB" id="A0A9C7USE2"/>
<dbReference type="GO" id="GO:0016787">
    <property type="term" value="F:hydrolase activity"/>
    <property type="evidence" value="ECO:0007669"/>
    <property type="project" value="InterPro"/>
</dbReference>
<dbReference type="Proteomes" id="UP001061958">
    <property type="component" value="Unassembled WGS sequence"/>
</dbReference>
<dbReference type="InterPro" id="IPR023214">
    <property type="entry name" value="HAD_sf"/>
</dbReference>
<sequence length="282" mass="32258">MLFLSPIFILHHDGQSPRELLFKTKNSAFLPKTKFPKVLCRKNPLIMQENRGIIFDCDGVLIDSEELHRICYNKSFQLHHTGVVWNEELYEMLQNSVGGGKEKITWYFTKFGWPRGISTEEEKRLVVNKIHQDKTQYYMDLLHKGKIQLRPGIGRIIDEAYSRGYRLCVCSAANQRAVHLVMEGVLKERAKKFCLVLAGDVVTRKKPDPEIYLLAKEKLGLSTESCIVIEDSQIGLKAAKDAGFRCIITPTKYTESQNFQDAVAVYSQLGEDIQLEQLFLSA</sequence>
<reference evidence="1" key="1">
    <citation type="journal article" date="2022" name="Proc. Natl. Acad. Sci. U.S.A.">
        <title>Life cycle and functional genomics of the unicellular red alga Galdieria for elucidating algal and plant evolution and industrial use.</title>
        <authorList>
            <person name="Hirooka S."/>
            <person name="Itabashi T."/>
            <person name="Ichinose T.M."/>
            <person name="Onuma R."/>
            <person name="Fujiwara T."/>
            <person name="Yamashita S."/>
            <person name="Jong L.W."/>
            <person name="Tomita R."/>
            <person name="Iwane A.H."/>
            <person name="Miyagishima S.Y."/>
        </authorList>
    </citation>
    <scope>NUCLEOTIDE SEQUENCE</scope>
    <source>
        <strain evidence="1">NBRC 102759</strain>
    </source>
</reference>
<dbReference type="PANTHER" id="PTHR42896:SF2">
    <property type="entry name" value="CBBY-LIKE PROTEIN"/>
    <property type="match status" value="1"/>
</dbReference>
<evidence type="ECO:0000313" key="2">
    <source>
        <dbReference type="Proteomes" id="UP001061958"/>
    </source>
</evidence>
<dbReference type="PANTHER" id="PTHR42896">
    <property type="entry name" value="XYLULOSE-1,5-BISPHOSPHATE (XUBP) PHOSPHATASE"/>
    <property type="match status" value="1"/>
</dbReference>
<dbReference type="Gene3D" id="1.10.150.240">
    <property type="entry name" value="Putative phosphatase, domain 2"/>
    <property type="match status" value="1"/>
</dbReference>
<keyword evidence="2" id="KW-1185">Reference proteome</keyword>
<proteinExistence type="predicted"/>
<evidence type="ECO:0000313" key="1">
    <source>
        <dbReference type="EMBL" id="GJQ13703.1"/>
    </source>
</evidence>
<dbReference type="SUPFAM" id="SSF56784">
    <property type="entry name" value="HAD-like"/>
    <property type="match status" value="1"/>
</dbReference>